<gene>
    <name evidence="1" type="ORF">POCTA_138.1.T1170190</name>
</gene>
<dbReference type="EMBL" id="CAJJDP010000117">
    <property type="protein sequence ID" value="CAD8198793.1"/>
    <property type="molecule type" value="Genomic_DNA"/>
</dbReference>
<name>A0A8S1XD54_PAROT</name>
<reference evidence="1" key="1">
    <citation type="submission" date="2021-01" db="EMBL/GenBank/DDBJ databases">
        <authorList>
            <consortium name="Genoscope - CEA"/>
            <person name="William W."/>
        </authorList>
    </citation>
    <scope>NUCLEOTIDE SEQUENCE</scope>
</reference>
<organism evidence="1 2">
    <name type="scientific">Paramecium octaurelia</name>
    <dbReference type="NCBI Taxonomy" id="43137"/>
    <lineage>
        <taxon>Eukaryota</taxon>
        <taxon>Sar</taxon>
        <taxon>Alveolata</taxon>
        <taxon>Ciliophora</taxon>
        <taxon>Intramacronucleata</taxon>
        <taxon>Oligohymenophorea</taxon>
        <taxon>Peniculida</taxon>
        <taxon>Parameciidae</taxon>
        <taxon>Paramecium</taxon>
    </lineage>
</organism>
<dbReference type="Proteomes" id="UP000683925">
    <property type="component" value="Unassembled WGS sequence"/>
</dbReference>
<comment type="caution">
    <text evidence="1">The sequence shown here is derived from an EMBL/GenBank/DDBJ whole genome shotgun (WGS) entry which is preliminary data.</text>
</comment>
<evidence type="ECO:0000313" key="1">
    <source>
        <dbReference type="EMBL" id="CAD8198793.1"/>
    </source>
</evidence>
<dbReference type="AlphaFoldDB" id="A0A8S1XD54"/>
<proteinExistence type="predicted"/>
<evidence type="ECO:0000313" key="2">
    <source>
        <dbReference type="Proteomes" id="UP000683925"/>
    </source>
</evidence>
<sequence>MAFLNTLYNGYQNLNLLNSLQIAELPSFSLFYSACQKWKRFSGSDLKKQTFIYLQMMNHWKQPLLKAVMWDLINMTQI</sequence>
<accession>A0A8S1XD54</accession>
<keyword evidence="2" id="KW-1185">Reference proteome</keyword>
<protein>
    <submittedName>
        <fullName evidence="1">Uncharacterized protein</fullName>
    </submittedName>
</protein>